<evidence type="ECO:0000313" key="1">
    <source>
        <dbReference type="EMBL" id="KJU84684.1"/>
    </source>
</evidence>
<comment type="caution">
    <text evidence="1">The sequence shown here is derived from an EMBL/GenBank/DDBJ whole genome shotgun (WGS) entry which is preliminary data.</text>
</comment>
<dbReference type="AlphaFoldDB" id="A0A0F3GRV5"/>
<protein>
    <submittedName>
        <fullName evidence="1">Uncharacterized protein</fullName>
    </submittedName>
</protein>
<dbReference type="EMBL" id="LACI01001335">
    <property type="protein sequence ID" value="KJU84684.1"/>
    <property type="molecule type" value="Genomic_DNA"/>
</dbReference>
<accession>A0A0F3GRV5</accession>
<sequence length="171" mass="20565">MIEPFDYKSIEIVKSVIIADETDKTLMDVIRELDKIVERKTEYTEYEETLYTLASNCEDRFRKWLSDKGMDTENARGFASCISIYVRYIYGHKNDNLKNISIAYIDDFLTNHLLKTLIVENPNEYVYYPPSLKLFYWFLYEKEYFVELSRIMNIIGKVEPYFMKVLRKEFT</sequence>
<dbReference type="Proteomes" id="UP000033423">
    <property type="component" value="Unassembled WGS sequence"/>
</dbReference>
<name>A0A0F3GRV5_9BACT</name>
<gene>
    <name evidence="1" type="ORF">MBAV_003107</name>
</gene>
<evidence type="ECO:0000313" key="2">
    <source>
        <dbReference type="Proteomes" id="UP000033423"/>
    </source>
</evidence>
<keyword evidence="2" id="KW-1185">Reference proteome</keyword>
<organism evidence="1 2">
    <name type="scientific">Candidatus Magnetobacterium bavaricum</name>
    <dbReference type="NCBI Taxonomy" id="29290"/>
    <lineage>
        <taxon>Bacteria</taxon>
        <taxon>Pseudomonadati</taxon>
        <taxon>Nitrospirota</taxon>
        <taxon>Thermodesulfovibrionia</taxon>
        <taxon>Thermodesulfovibrionales</taxon>
        <taxon>Candidatus Magnetobacteriaceae</taxon>
        <taxon>Candidatus Magnetobacterium</taxon>
    </lineage>
</organism>
<reference evidence="1 2" key="1">
    <citation type="submission" date="2015-02" db="EMBL/GenBank/DDBJ databases">
        <title>Single-cell genomics of uncultivated deep-branching MTB reveals a conserved set of magnetosome genes.</title>
        <authorList>
            <person name="Kolinko S."/>
            <person name="Richter M."/>
            <person name="Glockner F.O."/>
            <person name="Brachmann A."/>
            <person name="Schuler D."/>
        </authorList>
    </citation>
    <scope>NUCLEOTIDE SEQUENCE [LARGE SCALE GENOMIC DNA]</scope>
    <source>
        <strain evidence="1">TM-1</strain>
    </source>
</reference>
<proteinExistence type="predicted"/>